<name>C3YB52_BRAFL</name>
<dbReference type="InParanoid" id="C3YB52"/>
<protein>
    <recommendedName>
        <fullName evidence="8">Nuclear respiratory factor 1 NLS/DNA-binding dimerisation domain-containing protein</fullName>
    </recommendedName>
</protein>
<feature type="region of interest" description="Disordered" evidence="7">
    <location>
        <begin position="245"/>
        <end position="267"/>
    </location>
</feature>
<feature type="compositionally biased region" description="Low complexity" evidence="7">
    <location>
        <begin position="46"/>
        <end position="83"/>
    </location>
</feature>
<evidence type="ECO:0000256" key="6">
    <source>
        <dbReference type="ARBA" id="ARBA00023242"/>
    </source>
</evidence>
<dbReference type="GO" id="GO:0006357">
    <property type="term" value="P:regulation of transcription by RNA polymerase II"/>
    <property type="evidence" value="ECO:0007669"/>
    <property type="project" value="InterPro"/>
</dbReference>
<evidence type="ECO:0000256" key="1">
    <source>
        <dbReference type="ARBA" id="ARBA00004123"/>
    </source>
</evidence>
<feature type="region of interest" description="Disordered" evidence="7">
    <location>
        <begin position="144"/>
        <end position="177"/>
    </location>
</feature>
<dbReference type="InterPro" id="IPR019525">
    <property type="entry name" value="Nrf1_NLS/DNA-bd_dimer"/>
</dbReference>
<accession>C3YB52</accession>
<comment type="similarity">
    <text evidence="2">Belongs to the NRF1/Ewg family.</text>
</comment>
<dbReference type="InterPro" id="IPR039142">
    <property type="entry name" value="NRF1/Ewg"/>
</dbReference>
<keyword evidence="4" id="KW-0238">DNA-binding</keyword>
<dbReference type="Pfam" id="PF10491">
    <property type="entry name" value="Nrf1_DNA-bind"/>
    <property type="match status" value="1"/>
</dbReference>
<dbReference type="PANTHER" id="PTHR20338">
    <property type="entry name" value="NUCLEAR RESPIRATORY FACTOR 1"/>
    <property type="match status" value="1"/>
</dbReference>
<dbReference type="GO" id="GO:0003677">
    <property type="term" value="F:DNA binding"/>
    <property type="evidence" value="ECO:0007669"/>
    <property type="project" value="UniProtKB-KW"/>
</dbReference>
<keyword evidence="6" id="KW-0539">Nucleus</keyword>
<keyword evidence="5" id="KW-0804">Transcription</keyword>
<feature type="region of interest" description="Disordered" evidence="7">
    <location>
        <begin position="31"/>
        <end position="93"/>
    </location>
</feature>
<gene>
    <name evidence="9" type="ORF">BRAFLDRAFT_91913</name>
</gene>
<dbReference type="GO" id="GO:0003700">
    <property type="term" value="F:DNA-binding transcription factor activity"/>
    <property type="evidence" value="ECO:0007669"/>
    <property type="project" value="InterPro"/>
</dbReference>
<evidence type="ECO:0000256" key="3">
    <source>
        <dbReference type="ARBA" id="ARBA00023015"/>
    </source>
</evidence>
<keyword evidence="3" id="KW-0805">Transcription regulation</keyword>
<organism>
    <name type="scientific">Branchiostoma floridae</name>
    <name type="common">Florida lancelet</name>
    <name type="synonym">Amphioxus</name>
    <dbReference type="NCBI Taxonomy" id="7739"/>
    <lineage>
        <taxon>Eukaryota</taxon>
        <taxon>Metazoa</taxon>
        <taxon>Chordata</taxon>
        <taxon>Cephalochordata</taxon>
        <taxon>Leptocardii</taxon>
        <taxon>Amphioxiformes</taxon>
        <taxon>Branchiostomatidae</taxon>
        <taxon>Branchiostoma</taxon>
    </lineage>
</organism>
<evidence type="ECO:0000256" key="7">
    <source>
        <dbReference type="SAM" id="MobiDB-lite"/>
    </source>
</evidence>
<evidence type="ECO:0000313" key="9">
    <source>
        <dbReference type="EMBL" id="EEN62514.1"/>
    </source>
</evidence>
<evidence type="ECO:0000256" key="4">
    <source>
        <dbReference type="ARBA" id="ARBA00023125"/>
    </source>
</evidence>
<feature type="compositionally biased region" description="Basic residues" evidence="7">
    <location>
        <begin position="35"/>
        <end position="45"/>
    </location>
</feature>
<feature type="compositionally biased region" description="Gly residues" evidence="7">
    <location>
        <begin position="414"/>
        <end position="423"/>
    </location>
</feature>
<dbReference type="GO" id="GO:0005634">
    <property type="term" value="C:nucleus"/>
    <property type="evidence" value="ECO:0007669"/>
    <property type="project" value="UniProtKB-SubCell"/>
</dbReference>
<comment type="subcellular location">
    <subcellularLocation>
        <location evidence="1">Nucleus</location>
    </subcellularLocation>
</comment>
<evidence type="ECO:0000256" key="2">
    <source>
        <dbReference type="ARBA" id="ARBA00005713"/>
    </source>
</evidence>
<evidence type="ECO:0000256" key="5">
    <source>
        <dbReference type="ARBA" id="ARBA00023163"/>
    </source>
</evidence>
<evidence type="ECO:0000259" key="8">
    <source>
        <dbReference type="Pfam" id="PF10491"/>
    </source>
</evidence>
<reference evidence="9" key="1">
    <citation type="journal article" date="2008" name="Nature">
        <title>The amphioxus genome and the evolution of the chordate karyotype.</title>
        <authorList>
            <consortium name="US DOE Joint Genome Institute (JGI-PGF)"/>
            <person name="Putnam N.H."/>
            <person name="Butts T."/>
            <person name="Ferrier D.E.K."/>
            <person name="Furlong R.F."/>
            <person name="Hellsten U."/>
            <person name="Kawashima T."/>
            <person name="Robinson-Rechavi M."/>
            <person name="Shoguchi E."/>
            <person name="Terry A."/>
            <person name="Yu J.-K."/>
            <person name="Benito-Gutierrez E.L."/>
            <person name="Dubchak I."/>
            <person name="Garcia-Fernandez J."/>
            <person name="Gibson-Brown J.J."/>
            <person name="Grigoriev I.V."/>
            <person name="Horton A.C."/>
            <person name="de Jong P.J."/>
            <person name="Jurka J."/>
            <person name="Kapitonov V.V."/>
            <person name="Kohara Y."/>
            <person name="Kuroki Y."/>
            <person name="Lindquist E."/>
            <person name="Lucas S."/>
            <person name="Osoegawa K."/>
            <person name="Pennacchio L.A."/>
            <person name="Salamov A.A."/>
            <person name="Satou Y."/>
            <person name="Sauka-Spengler T."/>
            <person name="Schmutz J."/>
            <person name="Shin-I T."/>
            <person name="Toyoda A."/>
            <person name="Bronner-Fraser M."/>
            <person name="Fujiyama A."/>
            <person name="Holland L.Z."/>
            <person name="Holland P.W.H."/>
            <person name="Satoh N."/>
            <person name="Rokhsar D.S."/>
        </authorList>
    </citation>
    <scope>NUCLEOTIDE SEQUENCE [LARGE SCALE GENOMIC DNA]</scope>
    <source>
        <strain evidence="9">S238N-H82</strain>
        <tissue evidence="9">Testes</tissue>
    </source>
</reference>
<proteinExistence type="inferred from homology"/>
<dbReference type="AlphaFoldDB" id="C3YB52"/>
<sequence>MAYVFCFLQQWPPKLKGYPLQGYKRFAQVVGNKASSRRKSSRHSSSKVSMKPSTESATSTTASTSASTAAVRAKAGAAARHSTGPVGSSGWRSGTWHIGSRKLGAGTASTKTWVTAAPVDIVRFLIWKDDQGKTKHSLQLHRVAQAGQRNQRSPRRPDIFRFRRPTAPHSHRESSTDSLDSGWVVNFVASARYLTTPSIRCILQEVCSHVLPRRKIEESNPPKLYFIFEDMLAVFWGYCMGAMKSRGTSPSRTSKGGEGGGGEKGRDRLTDSLGYAYTVKRRSKIYNVINKNVDIQTIHNVYNYKERESTILLPLPDVLWHRLTNAQLRKLYPCYVKVLFSGRGQPGWGKPEKIPTRWLDGVSPWSSIDRSKGIGKKPEGKEYKDDEWQSALQIVVKSAIMETGYDPSTYFRGGHPGLLGGSGPHTTDHKVFQSGRPTSQHRRA</sequence>
<feature type="domain" description="Nuclear respiratory factor 1 NLS/DNA-binding dimerisation" evidence="8">
    <location>
        <begin position="321"/>
        <end position="398"/>
    </location>
</feature>
<feature type="region of interest" description="Disordered" evidence="7">
    <location>
        <begin position="412"/>
        <end position="444"/>
    </location>
</feature>
<dbReference type="EMBL" id="GG666496">
    <property type="protein sequence ID" value="EEN62514.1"/>
    <property type="molecule type" value="Genomic_DNA"/>
</dbReference>